<dbReference type="AlphaFoldDB" id="A0A6A5XUH9"/>
<evidence type="ECO:0000313" key="2">
    <source>
        <dbReference type="EMBL" id="KAF2016603.1"/>
    </source>
</evidence>
<sequence>MLRLRHGRWVFLASLHSTVSTTKHQVFTRKAGQGGSNAENGNNSRALVPGTAEASVRTWRMTIRQTQGDLDIGIVWAP</sequence>
<name>A0A6A5XUH9_9PLEO</name>
<proteinExistence type="predicted"/>
<feature type="compositionally biased region" description="Polar residues" evidence="1">
    <location>
        <begin position="36"/>
        <end position="45"/>
    </location>
</feature>
<accession>A0A6A5XUH9</accession>
<evidence type="ECO:0000256" key="1">
    <source>
        <dbReference type="SAM" id="MobiDB-lite"/>
    </source>
</evidence>
<feature type="region of interest" description="Disordered" evidence="1">
    <location>
        <begin position="31"/>
        <end position="50"/>
    </location>
</feature>
<dbReference type="RefSeq" id="XP_033384942.1">
    <property type="nucleotide sequence ID" value="XM_033528119.1"/>
</dbReference>
<dbReference type="EMBL" id="ML978069">
    <property type="protein sequence ID" value="KAF2016603.1"/>
    <property type="molecule type" value="Genomic_DNA"/>
</dbReference>
<keyword evidence="3" id="KW-1185">Reference proteome</keyword>
<dbReference type="Proteomes" id="UP000799778">
    <property type="component" value="Unassembled WGS sequence"/>
</dbReference>
<gene>
    <name evidence="2" type="ORF">BU24DRAFT_422976</name>
</gene>
<protein>
    <submittedName>
        <fullName evidence="2">Uncharacterized protein</fullName>
    </submittedName>
</protein>
<dbReference type="GeneID" id="54285516"/>
<organism evidence="2 3">
    <name type="scientific">Aaosphaeria arxii CBS 175.79</name>
    <dbReference type="NCBI Taxonomy" id="1450172"/>
    <lineage>
        <taxon>Eukaryota</taxon>
        <taxon>Fungi</taxon>
        <taxon>Dikarya</taxon>
        <taxon>Ascomycota</taxon>
        <taxon>Pezizomycotina</taxon>
        <taxon>Dothideomycetes</taxon>
        <taxon>Pleosporomycetidae</taxon>
        <taxon>Pleosporales</taxon>
        <taxon>Pleosporales incertae sedis</taxon>
        <taxon>Aaosphaeria</taxon>
    </lineage>
</organism>
<evidence type="ECO:0000313" key="3">
    <source>
        <dbReference type="Proteomes" id="UP000799778"/>
    </source>
</evidence>
<reference evidence="2" key="1">
    <citation type="journal article" date="2020" name="Stud. Mycol.">
        <title>101 Dothideomycetes genomes: a test case for predicting lifestyles and emergence of pathogens.</title>
        <authorList>
            <person name="Haridas S."/>
            <person name="Albert R."/>
            <person name="Binder M."/>
            <person name="Bloem J."/>
            <person name="Labutti K."/>
            <person name="Salamov A."/>
            <person name="Andreopoulos B."/>
            <person name="Baker S."/>
            <person name="Barry K."/>
            <person name="Bills G."/>
            <person name="Bluhm B."/>
            <person name="Cannon C."/>
            <person name="Castanera R."/>
            <person name="Culley D."/>
            <person name="Daum C."/>
            <person name="Ezra D."/>
            <person name="Gonzalez J."/>
            <person name="Henrissat B."/>
            <person name="Kuo A."/>
            <person name="Liang C."/>
            <person name="Lipzen A."/>
            <person name="Lutzoni F."/>
            <person name="Magnuson J."/>
            <person name="Mondo S."/>
            <person name="Nolan M."/>
            <person name="Ohm R."/>
            <person name="Pangilinan J."/>
            <person name="Park H.-J."/>
            <person name="Ramirez L."/>
            <person name="Alfaro M."/>
            <person name="Sun H."/>
            <person name="Tritt A."/>
            <person name="Yoshinaga Y."/>
            <person name="Zwiers L.-H."/>
            <person name="Turgeon B."/>
            <person name="Goodwin S."/>
            <person name="Spatafora J."/>
            <person name="Crous P."/>
            <person name="Grigoriev I."/>
        </authorList>
    </citation>
    <scope>NUCLEOTIDE SEQUENCE</scope>
    <source>
        <strain evidence="2">CBS 175.79</strain>
    </source>
</reference>